<gene>
    <name evidence="15" type="ORF">TBRA_LOCUS3636</name>
</gene>
<evidence type="ECO:0000256" key="11">
    <source>
        <dbReference type="ARBA" id="ARBA00023146"/>
    </source>
</evidence>
<keyword evidence="5" id="KW-0479">Metal-binding</keyword>
<dbReference type="InterPro" id="IPR018162">
    <property type="entry name" value="Ala-tRNA-ligase_IIc_anticod-bd"/>
</dbReference>
<dbReference type="PANTHER" id="PTHR11777">
    <property type="entry name" value="ALANYL-TRNA SYNTHETASE"/>
    <property type="match status" value="1"/>
</dbReference>
<evidence type="ECO:0000313" key="15">
    <source>
        <dbReference type="EMBL" id="CAB0031669.1"/>
    </source>
</evidence>
<evidence type="ECO:0000256" key="13">
    <source>
        <dbReference type="ARBA" id="ARBA00048300"/>
    </source>
</evidence>
<dbReference type="InterPro" id="IPR018164">
    <property type="entry name" value="Ala-tRNA-synth_IIc_N"/>
</dbReference>
<dbReference type="CDD" id="cd00673">
    <property type="entry name" value="AlaRS_core"/>
    <property type="match status" value="1"/>
</dbReference>
<dbReference type="FunFam" id="3.30.930.10:FF:000011">
    <property type="entry name" value="Alanine--tRNA ligase, cytoplasmic"/>
    <property type="match status" value="1"/>
</dbReference>
<dbReference type="InterPro" id="IPR050058">
    <property type="entry name" value="Ala-tRNA_ligase"/>
</dbReference>
<organism evidence="15 16">
    <name type="scientific">Trichogramma brassicae</name>
    <dbReference type="NCBI Taxonomy" id="86971"/>
    <lineage>
        <taxon>Eukaryota</taxon>
        <taxon>Metazoa</taxon>
        <taxon>Ecdysozoa</taxon>
        <taxon>Arthropoda</taxon>
        <taxon>Hexapoda</taxon>
        <taxon>Insecta</taxon>
        <taxon>Pterygota</taxon>
        <taxon>Neoptera</taxon>
        <taxon>Endopterygota</taxon>
        <taxon>Hymenoptera</taxon>
        <taxon>Apocrita</taxon>
        <taxon>Proctotrupomorpha</taxon>
        <taxon>Chalcidoidea</taxon>
        <taxon>Trichogrammatidae</taxon>
        <taxon>Trichogramma</taxon>
    </lineage>
</organism>
<comment type="similarity">
    <text evidence="1">Belongs to the class-II aminoacyl-tRNA synthetase family.</text>
</comment>
<dbReference type="SUPFAM" id="SSF55186">
    <property type="entry name" value="ThrRS/AlaRS common domain"/>
    <property type="match status" value="1"/>
</dbReference>
<keyword evidence="4" id="KW-0436">Ligase</keyword>
<dbReference type="InterPro" id="IPR045864">
    <property type="entry name" value="aa-tRNA-synth_II/BPL/LPL"/>
</dbReference>
<proteinExistence type="inferred from homology"/>
<dbReference type="InterPro" id="IPR018163">
    <property type="entry name" value="Thr/Ala-tRNA-synth_IIc_edit"/>
</dbReference>
<dbReference type="PROSITE" id="PS50860">
    <property type="entry name" value="AA_TRNA_LIGASE_II_ALA"/>
    <property type="match status" value="1"/>
</dbReference>
<dbReference type="SUPFAM" id="SSF55681">
    <property type="entry name" value="Class II aaRS and biotin synthetases"/>
    <property type="match status" value="1"/>
</dbReference>
<dbReference type="Pfam" id="PF01411">
    <property type="entry name" value="tRNA-synt_2c"/>
    <property type="match status" value="2"/>
</dbReference>
<evidence type="ECO:0000256" key="12">
    <source>
        <dbReference type="ARBA" id="ARBA00032577"/>
    </source>
</evidence>
<dbReference type="Gene3D" id="3.30.930.10">
    <property type="entry name" value="Bira Bifunctional Protein, Domain 2"/>
    <property type="match status" value="1"/>
</dbReference>
<feature type="domain" description="Alanyl-transfer RNA synthetases family profile" evidence="14">
    <location>
        <begin position="18"/>
        <end position="370"/>
    </location>
</feature>
<dbReference type="GO" id="GO:0005739">
    <property type="term" value="C:mitochondrion"/>
    <property type="evidence" value="ECO:0007669"/>
    <property type="project" value="TreeGrafter"/>
</dbReference>
<dbReference type="EC" id="6.1.1.7" evidence="2"/>
<keyword evidence="7" id="KW-0862">Zinc</keyword>
<keyword evidence="9" id="KW-0694">RNA-binding</keyword>
<evidence type="ECO:0000256" key="9">
    <source>
        <dbReference type="ARBA" id="ARBA00022884"/>
    </source>
</evidence>
<evidence type="ECO:0000256" key="10">
    <source>
        <dbReference type="ARBA" id="ARBA00022917"/>
    </source>
</evidence>
<evidence type="ECO:0000256" key="1">
    <source>
        <dbReference type="ARBA" id="ARBA00008226"/>
    </source>
</evidence>
<dbReference type="GO" id="GO:0046872">
    <property type="term" value="F:metal ion binding"/>
    <property type="evidence" value="ECO:0007669"/>
    <property type="project" value="UniProtKB-KW"/>
</dbReference>
<dbReference type="GO" id="GO:0004813">
    <property type="term" value="F:alanine-tRNA ligase activity"/>
    <property type="evidence" value="ECO:0007669"/>
    <property type="project" value="UniProtKB-EC"/>
</dbReference>
<keyword evidence="6" id="KW-0547">Nucleotide-binding</keyword>
<sequence length="733" mass="83222">MNNLVLFRALSTEKKSVKSSKVIRQEFLNYFIKQNNHAFVRSSPVMPLNDPTIPFVNAGMNQFKGVLLGHHDAPAFRVANSQKCIRVGGKHNDYDTVGLDSYHHTFFEMLGNWSFGDYFKEDACRYAWDLLVNVYGIKKEFLYVTYFGGNEKFNLKPDLECKEIWLNIGVPEDKIIPFGMTENFWEMGPTGPCGSCTEIHIDQAMQEKNQASRVNKGHDDVTELWNIVFIQYQSHKLRRILRKAIDISEDVFKNSSLLSELTNHVADNLGDFYPEIHQNLNKIQYIIKYEEQVMKSARQAALKNWKKVVNNRPELSEVPDATLPGLSAGYYELQNLLKSKAQVNGITGEFAFKLYDTYGLNVDTISKLAEIESIPFDPNNFKMALEKAKKQSRGSSVSDNGLDFECSTFGKKLTLKEVIEIENYINETIKANVTVKTKTVNLLQMLKENNLTVIPGEVYPENGIKIVEINSEILNSKEACCGTHLHKTGTLEDFCIVNLKSQGASSIYLKALTGPAATLAKLSGENLKDRIFKYENILKSNKVDLKDLELKILSERQKLLDKNKRVKLPYVIVQQSLIQLENLLKIIKSEAKGITRSSIEEEIKKLLDSSSLPFVVHFLQPNNATLENVSLKNIIKLCPPTTPVFVIIHCDNKIKARCVVPPHLQSSEFNAKMWMEEVLRIFQTKGSTFRDDDPQYAYNMSPTHISNDNFKSLIDKAISSATKFASIHVKSEK</sequence>
<evidence type="ECO:0000313" key="16">
    <source>
        <dbReference type="Proteomes" id="UP000479190"/>
    </source>
</evidence>
<evidence type="ECO:0000256" key="3">
    <source>
        <dbReference type="ARBA" id="ARBA00022555"/>
    </source>
</evidence>
<keyword evidence="16" id="KW-1185">Reference proteome</keyword>
<dbReference type="SUPFAM" id="SSF101353">
    <property type="entry name" value="Putative anticodon-binding domain of alanyl-tRNA synthetase (AlaRS)"/>
    <property type="match status" value="1"/>
</dbReference>
<evidence type="ECO:0000256" key="2">
    <source>
        <dbReference type="ARBA" id="ARBA00013168"/>
    </source>
</evidence>
<keyword evidence="8" id="KW-0067">ATP-binding</keyword>
<evidence type="ECO:0000256" key="5">
    <source>
        <dbReference type="ARBA" id="ARBA00022723"/>
    </source>
</evidence>
<dbReference type="InterPro" id="IPR018165">
    <property type="entry name" value="Ala-tRNA-synth_IIc_core"/>
</dbReference>
<evidence type="ECO:0000256" key="6">
    <source>
        <dbReference type="ARBA" id="ARBA00022741"/>
    </source>
</evidence>
<dbReference type="Gene3D" id="3.30.980.10">
    <property type="entry name" value="Threonyl-trna Synthetase, Chain A, domain 2"/>
    <property type="match status" value="1"/>
</dbReference>
<dbReference type="PANTHER" id="PTHR11777:SF9">
    <property type="entry name" value="ALANINE--TRNA LIGASE, CYTOPLASMIC"/>
    <property type="match status" value="1"/>
</dbReference>
<keyword evidence="10" id="KW-0648">Protein biosynthesis</keyword>
<keyword evidence="11" id="KW-0030">Aminoacyl-tRNA synthetase</keyword>
<comment type="catalytic activity">
    <reaction evidence="13">
        <text>tRNA(Ala) + L-alanine + ATP = L-alanyl-tRNA(Ala) + AMP + diphosphate</text>
        <dbReference type="Rhea" id="RHEA:12540"/>
        <dbReference type="Rhea" id="RHEA-COMP:9657"/>
        <dbReference type="Rhea" id="RHEA-COMP:9923"/>
        <dbReference type="ChEBI" id="CHEBI:30616"/>
        <dbReference type="ChEBI" id="CHEBI:33019"/>
        <dbReference type="ChEBI" id="CHEBI:57972"/>
        <dbReference type="ChEBI" id="CHEBI:78442"/>
        <dbReference type="ChEBI" id="CHEBI:78497"/>
        <dbReference type="ChEBI" id="CHEBI:456215"/>
        <dbReference type="EC" id="6.1.1.7"/>
    </reaction>
</comment>
<reference evidence="15 16" key="1">
    <citation type="submission" date="2020-02" db="EMBL/GenBank/DDBJ databases">
        <authorList>
            <person name="Ferguson B K."/>
        </authorList>
    </citation>
    <scope>NUCLEOTIDE SEQUENCE [LARGE SCALE GENOMIC DNA]</scope>
</reference>
<dbReference type="GO" id="GO:0002161">
    <property type="term" value="F:aminoacyl-tRNA deacylase activity"/>
    <property type="evidence" value="ECO:0007669"/>
    <property type="project" value="TreeGrafter"/>
</dbReference>
<name>A0A6H5I383_9HYME</name>
<dbReference type="Proteomes" id="UP000479190">
    <property type="component" value="Unassembled WGS sequence"/>
</dbReference>
<accession>A0A6H5I383</accession>
<evidence type="ECO:0000259" key="14">
    <source>
        <dbReference type="PROSITE" id="PS50860"/>
    </source>
</evidence>
<dbReference type="EMBL" id="CADCXV010000649">
    <property type="protein sequence ID" value="CAB0031669.1"/>
    <property type="molecule type" value="Genomic_DNA"/>
</dbReference>
<dbReference type="AlphaFoldDB" id="A0A6H5I383"/>
<dbReference type="GO" id="GO:0006419">
    <property type="term" value="P:alanyl-tRNA aminoacylation"/>
    <property type="evidence" value="ECO:0007669"/>
    <property type="project" value="InterPro"/>
</dbReference>
<dbReference type="GO" id="GO:0000049">
    <property type="term" value="F:tRNA binding"/>
    <property type="evidence" value="ECO:0007669"/>
    <property type="project" value="UniProtKB-KW"/>
</dbReference>
<dbReference type="GO" id="GO:0005524">
    <property type="term" value="F:ATP binding"/>
    <property type="evidence" value="ECO:0007669"/>
    <property type="project" value="UniProtKB-KW"/>
</dbReference>
<evidence type="ECO:0000256" key="4">
    <source>
        <dbReference type="ARBA" id="ARBA00022598"/>
    </source>
</evidence>
<evidence type="ECO:0000256" key="7">
    <source>
        <dbReference type="ARBA" id="ARBA00022833"/>
    </source>
</evidence>
<dbReference type="OrthoDB" id="2423964at2759"/>
<protein>
    <recommendedName>
        <fullName evidence="2">alanine--tRNA ligase</fullName>
        <ecNumber evidence="2">6.1.1.7</ecNumber>
    </recommendedName>
    <alternativeName>
        <fullName evidence="12">Alanyl-tRNA synthetase</fullName>
    </alternativeName>
</protein>
<keyword evidence="3" id="KW-0820">tRNA-binding</keyword>
<evidence type="ECO:0000256" key="8">
    <source>
        <dbReference type="ARBA" id="ARBA00022840"/>
    </source>
</evidence>